<evidence type="ECO:0000256" key="1">
    <source>
        <dbReference type="ARBA" id="ARBA00004429"/>
    </source>
</evidence>
<evidence type="ECO:0000256" key="4">
    <source>
        <dbReference type="PROSITE-ProRule" id="PRU00284"/>
    </source>
</evidence>
<dbReference type="SMART" id="SM00283">
    <property type="entry name" value="MA"/>
    <property type="match status" value="1"/>
</dbReference>
<dbReference type="PANTHER" id="PTHR32089:SF112">
    <property type="entry name" value="LYSOZYME-LIKE PROTEIN-RELATED"/>
    <property type="match status" value="1"/>
</dbReference>
<name>A0A850SQR9_9BACT</name>
<keyword evidence="2" id="KW-0997">Cell inner membrane</keyword>
<dbReference type="GO" id="GO:0005886">
    <property type="term" value="C:plasma membrane"/>
    <property type="evidence" value="ECO:0007669"/>
    <property type="project" value="UniProtKB-SubCell"/>
</dbReference>
<evidence type="ECO:0000256" key="2">
    <source>
        <dbReference type="ARBA" id="ARBA00022519"/>
    </source>
</evidence>
<dbReference type="RefSeq" id="WP_178365242.1">
    <property type="nucleotide sequence ID" value="NZ_JACADJ010000004.1"/>
</dbReference>
<keyword evidence="3 4" id="KW-0807">Transducer</keyword>
<dbReference type="PROSITE" id="PS50111">
    <property type="entry name" value="CHEMOTAXIS_TRANSDUC_2"/>
    <property type="match status" value="1"/>
</dbReference>
<keyword evidence="2" id="KW-1003">Cell membrane</keyword>
<accession>A0A850SQR9</accession>
<proteinExistence type="predicted"/>
<evidence type="ECO:0000259" key="6">
    <source>
        <dbReference type="PROSITE" id="PS50111"/>
    </source>
</evidence>
<feature type="domain" description="Methyl-accepting transducer" evidence="6">
    <location>
        <begin position="160"/>
        <end position="393"/>
    </location>
</feature>
<dbReference type="AlphaFoldDB" id="A0A850SQR9"/>
<evidence type="ECO:0000259" key="7">
    <source>
        <dbReference type="PROSITE" id="PS50192"/>
    </source>
</evidence>
<keyword evidence="9" id="KW-1185">Reference proteome</keyword>
<dbReference type="Gene3D" id="1.10.287.950">
    <property type="entry name" value="Methyl-accepting chemotaxis protein"/>
    <property type="match status" value="1"/>
</dbReference>
<keyword evidence="5" id="KW-0812">Transmembrane</keyword>
<dbReference type="PROSITE" id="PS50192">
    <property type="entry name" value="T_SNARE"/>
    <property type="match status" value="1"/>
</dbReference>
<sequence>MNFFFNTDRRLILPFIFIIFVFVICMYLVVDVYHTAPAGFEKLKTVRAQLNQIQTLLTPTGVKAEASFQLAEAGGKNLQAFINAYEKRNRANHTFVLTVMLVCLGVTLLCFLFICFRLPRATAQIIGQQTDSAGLRTSLDREIISRLHLLENNIVQMPEKLTEIQSISRENKDQARSIFDSAGIVHGNIKRVANAMKQASGNLMLISSAAEGITGSINEIVKNSENAKAVTQEAVAETRNTTAKVGELKKAANSIDSVSNTINEISEQTNLLALNARIEAARAGEAGKGFAVVANEVKVLARQTADATEDIRRKVEHINTITKEMVTQIEQISDTIHNSNEMVTSIALAVENQSVSTREIADNVAQASQGISAVSGKVSANLEFVSGILNNIKTVEERSETLSVEADGTIQSSREQVALSKALGRLMADPSAAGQEKKGLQQTP</sequence>
<dbReference type="PANTHER" id="PTHR32089">
    <property type="entry name" value="METHYL-ACCEPTING CHEMOTAXIS PROTEIN MCPB"/>
    <property type="match status" value="1"/>
</dbReference>
<dbReference type="Pfam" id="PF00015">
    <property type="entry name" value="MCPsignal"/>
    <property type="match status" value="1"/>
</dbReference>
<comment type="caution">
    <text evidence="8">The sequence shown here is derived from an EMBL/GenBank/DDBJ whole genome shotgun (WGS) entry which is preliminary data.</text>
</comment>
<evidence type="ECO:0000256" key="3">
    <source>
        <dbReference type="ARBA" id="ARBA00023224"/>
    </source>
</evidence>
<comment type="subcellular location">
    <subcellularLocation>
        <location evidence="1">Cell inner membrane</location>
        <topology evidence="1">Multi-pass membrane protein</topology>
    </subcellularLocation>
</comment>
<dbReference type="InterPro" id="IPR000727">
    <property type="entry name" value="T_SNARE_dom"/>
</dbReference>
<dbReference type="SUPFAM" id="SSF58104">
    <property type="entry name" value="Methyl-accepting chemotaxis protein (MCP) signaling domain"/>
    <property type="match status" value="1"/>
</dbReference>
<dbReference type="EMBL" id="JACADJ010000004">
    <property type="protein sequence ID" value="NWH03794.1"/>
    <property type="molecule type" value="Genomic_DNA"/>
</dbReference>
<evidence type="ECO:0000313" key="8">
    <source>
        <dbReference type="EMBL" id="NWH03794.1"/>
    </source>
</evidence>
<organism evidence="8 9">
    <name type="scientific">Desulfobacter latus</name>
    <dbReference type="NCBI Taxonomy" id="2292"/>
    <lineage>
        <taxon>Bacteria</taxon>
        <taxon>Pseudomonadati</taxon>
        <taxon>Thermodesulfobacteriota</taxon>
        <taxon>Desulfobacteria</taxon>
        <taxon>Desulfobacterales</taxon>
        <taxon>Desulfobacteraceae</taxon>
        <taxon>Desulfobacter</taxon>
    </lineage>
</organism>
<dbReference type="InterPro" id="IPR004089">
    <property type="entry name" value="MCPsignal_dom"/>
</dbReference>
<dbReference type="Proteomes" id="UP000553343">
    <property type="component" value="Unassembled WGS sequence"/>
</dbReference>
<reference evidence="8 9" key="1">
    <citation type="submission" date="2020-06" db="EMBL/GenBank/DDBJ databases">
        <title>High-quality draft genome of sulfate reducer Desulfobacter latus type strain AcrS2 isolated from marine sediment.</title>
        <authorList>
            <person name="Hoppe M."/>
            <person name="Larsen C.K."/>
            <person name="Marshall I.P.G."/>
            <person name="Schramm A."/>
            <person name="Marietou A.G."/>
        </authorList>
    </citation>
    <scope>NUCLEOTIDE SEQUENCE [LARGE SCALE GENOMIC DNA]</scope>
    <source>
        <strain evidence="8 9">AcRS2</strain>
    </source>
</reference>
<protein>
    <recommendedName>
        <fullName evidence="10">Methyl-accepting transducer domain-containing protein</fullName>
    </recommendedName>
</protein>
<feature type="domain" description="T-SNARE coiled-coil homology" evidence="7">
    <location>
        <begin position="319"/>
        <end position="381"/>
    </location>
</feature>
<feature type="transmembrane region" description="Helical" evidence="5">
    <location>
        <begin position="95"/>
        <end position="116"/>
    </location>
</feature>
<keyword evidence="5" id="KW-1133">Transmembrane helix</keyword>
<evidence type="ECO:0008006" key="10">
    <source>
        <dbReference type="Google" id="ProtNLM"/>
    </source>
</evidence>
<gene>
    <name evidence="8" type="ORF">HXW94_02105</name>
</gene>
<evidence type="ECO:0000313" key="9">
    <source>
        <dbReference type="Proteomes" id="UP000553343"/>
    </source>
</evidence>
<keyword evidence="5" id="KW-0472">Membrane</keyword>
<feature type="transmembrane region" description="Helical" evidence="5">
    <location>
        <begin position="12"/>
        <end position="30"/>
    </location>
</feature>
<dbReference type="GO" id="GO:0007165">
    <property type="term" value="P:signal transduction"/>
    <property type="evidence" value="ECO:0007669"/>
    <property type="project" value="UniProtKB-KW"/>
</dbReference>
<evidence type="ECO:0000256" key="5">
    <source>
        <dbReference type="SAM" id="Phobius"/>
    </source>
</evidence>